<organism evidence="2 3">
    <name type="scientific">Drouetiella hepatica Uher 2000/2452</name>
    <dbReference type="NCBI Taxonomy" id="904376"/>
    <lineage>
        <taxon>Bacteria</taxon>
        <taxon>Bacillati</taxon>
        <taxon>Cyanobacteriota</taxon>
        <taxon>Cyanophyceae</taxon>
        <taxon>Oculatellales</taxon>
        <taxon>Oculatellaceae</taxon>
        <taxon>Drouetiella</taxon>
    </lineage>
</organism>
<dbReference type="GO" id="GO:0003676">
    <property type="term" value="F:nucleic acid binding"/>
    <property type="evidence" value="ECO:0007669"/>
    <property type="project" value="InterPro"/>
</dbReference>
<gene>
    <name evidence="2" type="ORF">KME15_00145</name>
</gene>
<dbReference type="Proteomes" id="UP000757435">
    <property type="component" value="Unassembled WGS sequence"/>
</dbReference>
<feature type="domain" description="Tc1-like transposase DDE" evidence="1">
    <location>
        <begin position="30"/>
        <end position="171"/>
    </location>
</feature>
<reference evidence="2" key="2">
    <citation type="journal article" date="2022" name="Microbiol. Resour. Announc.">
        <title>Metagenome Sequencing to Explore Phylogenomics of Terrestrial Cyanobacteria.</title>
        <authorList>
            <person name="Ward R.D."/>
            <person name="Stajich J.E."/>
            <person name="Johansen J.R."/>
            <person name="Huntemann M."/>
            <person name="Clum A."/>
            <person name="Foster B."/>
            <person name="Foster B."/>
            <person name="Roux S."/>
            <person name="Palaniappan K."/>
            <person name="Varghese N."/>
            <person name="Mukherjee S."/>
            <person name="Reddy T.B.K."/>
            <person name="Daum C."/>
            <person name="Copeland A."/>
            <person name="Chen I.A."/>
            <person name="Ivanova N.N."/>
            <person name="Kyrpides N.C."/>
            <person name="Shapiro N."/>
            <person name="Eloe-Fadrosh E.A."/>
            <person name="Pietrasiak N."/>
        </authorList>
    </citation>
    <scope>NUCLEOTIDE SEQUENCE</scope>
    <source>
        <strain evidence="2">UHER 2000/2452</strain>
    </source>
</reference>
<reference evidence="2" key="1">
    <citation type="submission" date="2021-05" db="EMBL/GenBank/DDBJ databases">
        <authorList>
            <person name="Pietrasiak N."/>
            <person name="Ward R."/>
            <person name="Stajich J.E."/>
            <person name="Kurbessoian T."/>
        </authorList>
    </citation>
    <scope>NUCLEOTIDE SEQUENCE</scope>
    <source>
        <strain evidence="2">UHER 2000/2452</strain>
    </source>
</reference>
<accession>A0A951Q7W7</accession>
<proteinExistence type="predicted"/>
<dbReference type="AlphaFoldDB" id="A0A951Q7W7"/>
<sequence>MIAAQQETQRVKDLRFAYRLWSFTIDPRNLVFIDETGIHPAMTRLYGRAPIGERLHDSEAPGKGGQNISLIGGMSIDGLIATLSVVGSVNTDVFLFYIQEILIPQLWVGAIIVMDNLPVHHATVIQEAIEAVGAKVVFLPPYSPDLLPIELCWSKLKQLLRSAKARTKEALDQALTQIINESFSDDDALGWFAHCGLFI</sequence>
<dbReference type="EMBL" id="JAHHHD010000001">
    <property type="protein sequence ID" value="MBW4657061.1"/>
    <property type="molecule type" value="Genomic_DNA"/>
</dbReference>
<evidence type="ECO:0000313" key="3">
    <source>
        <dbReference type="Proteomes" id="UP000757435"/>
    </source>
</evidence>
<dbReference type="Pfam" id="PF13358">
    <property type="entry name" value="DDE_3"/>
    <property type="match status" value="1"/>
</dbReference>
<dbReference type="PANTHER" id="PTHR46564">
    <property type="entry name" value="TRANSPOSASE"/>
    <property type="match status" value="1"/>
</dbReference>
<dbReference type="NCBIfam" id="NF033545">
    <property type="entry name" value="transpos_IS630"/>
    <property type="match status" value="1"/>
</dbReference>
<dbReference type="InterPro" id="IPR038717">
    <property type="entry name" value="Tc1-like_DDE_dom"/>
</dbReference>
<name>A0A951Q7W7_9CYAN</name>
<evidence type="ECO:0000259" key="1">
    <source>
        <dbReference type="Pfam" id="PF13358"/>
    </source>
</evidence>
<protein>
    <submittedName>
        <fullName evidence="2">IS630 family transposase</fullName>
    </submittedName>
</protein>
<dbReference type="Gene3D" id="3.30.420.10">
    <property type="entry name" value="Ribonuclease H-like superfamily/Ribonuclease H"/>
    <property type="match status" value="1"/>
</dbReference>
<dbReference type="InterPro" id="IPR036397">
    <property type="entry name" value="RNaseH_sf"/>
</dbReference>
<evidence type="ECO:0000313" key="2">
    <source>
        <dbReference type="EMBL" id="MBW4657061.1"/>
    </source>
</evidence>
<dbReference type="PANTHER" id="PTHR46564:SF1">
    <property type="entry name" value="TRANSPOSASE"/>
    <property type="match status" value="1"/>
</dbReference>
<dbReference type="InterPro" id="IPR047655">
    <property type="entry name" value="Transpos_IS630-like"/>
</dbReference>
<comment type="caution">
    <text evidence="2">The sequence shown here is derived from an EMBL/GenBank/DDBJ whole genome shotgun (WGS) entry which is preliminary data.</text>
</comment>